<dbReference type="HOGENOM" id="CLU_007383_6_1_6"/>
<comment type="caution">
    <text evidence="2">The sequence shown here is derived from an EMBL/GenBank/DDBJ whole genome shotgun (WGS) entry which is preliminary data.</text>
</comment>
<dbReference type="InterPro" id="IPR001509">
    <property type="entry name" value="Epimerase_deHydtase"/>
</dbReference>
<gene>
    <name evidence="2" type="ORF">CIT292_07779</name>
</gene>
<protein>
    <submittedName>
        <fullName evidence="2">NAD dependent epimerase/dehydratase family protein</fullName>
    </submittedName>
</protein>
<dbReference type="PANTHER" id="PTHR48079">
    <property type="entry name" value="PROTEIN YEEZ"/>
    <property type="match status" value="1"/>
</dbReference>
<evidence type="ECO:0000313" key="2">
    <source>
        <dbReference type="EMBL" id="EFE09491.1"/>
    </source>
</evidence>
<dbReference type="GO" id="GO:0004029">
    <property type="term" value="F:aldehyde dehydrogenase (NAD+) activity"/>
    <property type="evidence" value="ECO:0007669"/>
    <property type="project" value="TreeGrafter"/>
</dbReference>
<dbReference type="Proteomes" id="UP000003880">
    <property type="component" value="Unassembled WGS sequence"/>
</dbReference>
<dbReference type="InterPro" id="IPR036291">
    <property type="entry name" value="NAD(P)-bd_dom_sf"/>
</dbReference>
<evidence type="ECO:0000259" key="1">
    <source>
        <dbReference type="Pfam" id="PF01370"/>
    </source>
</evidence>
<accession>D4BBD0</accession>
<sequence length="306" mass="33775">MTKTVAVTGATGFIGKHIVEALLTKGFMVRALTRGHHNSCDNRLAWVHGSLEDTRSLSALVTDADYVVHCAGQVRGHTEDIFTQCNVTGSLRLLQAAGLNGQCQRFLFISSLAARHPELSWYAKSKYDAEQQLTAMAAKMGVPLGVFRPTAVYGPGDKELKPILNGLLRGFLPQFNTPEARLSFLHVYDLADAVCQWLITEPVPTGAHELCDGIAGGYDWKHIRAIGEAVRHAPVRTVGIPLSVLKFMARLNAATFFVSRKEPMLTPGKIRELVHLDWSASNESLSEKMNWTPRVSLEQALRDRLF</sequence>
<dbReference type="GO" id="GO:0005737">
    <property type="term" value="C:cytoplasm"/>
    <property type="evidence" value="ECO:0007669"/>
    <property type="project" value="TreeGrafter"/>
</dbReference>
<name>D4BBD0_9ENTR</name>
<dbReference type="Pfam" id="PF01370">
    <property type="entry name" value="Epimerase"/>
    <property type="match status" value="1"/>
</dbReference>
<dbReference type="RefSeq" id="WP_006685158.1">
    <property type="nucleotide sequence ID" value="NZ_GG730299.1"/>
</dbReference>
<dbReference type="InterPro" id="IPR051783">
    <property type="entry name" value="NAD(P)-dependent_oxidoreduct"/>
</dbReference>
<proteinExistence type="predicted"/>
<reference evidence="2 3" key="1">
    <citation type="submission" date="2010-02" db="EMBL/GenBank/DDBJ databases">
        <authorList>
            <person name="Weinstock G."/>
            <person name="Sodergren E."/>
            <person name="Clifton S."/>
            <person name="Fulton L."/>
            <person name="Fulton B."/>
            <person name="Courtney L."/>
            <person name="Fronick C."/>
            <person name="Harrison M."/>
            <person name="Strong C."/>
            <person name="Farmer C."/>
            <person name="Delahaunty K."/>
            <person name="Markovic C."/>
            <person name="Hall O."/>
            <person name="Minx P."/>
            <person name="Tomlinson C."/>
            <person name="Mitreva M."/>
            <person name="Nelson J."/>
            <person name="Hou S."/>
            <person name="Wollam A."/>
            <person name="Pepin K.H."/>
            <person name="Johnson M."/>
            <person name="Bhonagiri V."/>
            <person name="Zhang X."/>
            <person name="Suruliraj S."/>
            <person name="Warren W."/>
            <person name="Chinwalla A."/>
            <person name="Mardis E.R."/>
            <person name="Wilson R.K."/>
        </authorList>
    </citation>
    <scope>NUCLEOTIDE SEQUENCE [LARGE SCALE GENOMIC DNA]</scope>
    <source>
        <strain evidence="2 3">ATCC 29220</strain>
    </source>
</reference>
<dbReference type="AlphaFoldDB" id="D4BBD0"/>
<dbReference type="PANTHER" id="PTHR48079:SF6">
    <property type="entry name" value="NAD(P)-BINDING DOMAIN-CONTAINING PROTEIN-RELATED"/>
    <property type="match status" value="1"/>
</dbReference>
<feature type="domain" description="NAD-dependent epimerase/dehydratase" evidence="1">
    <location>
        <begin position="5"/>
        <end position="196"/>
    </location>
</feature>
<dbReference type="SUPFAM" id="SSF51735">
    <property type="entry name" value="NAD(P)-binding Rossmann-fold domains"/>
    <property type="match status" value="1"/>
</dbReference>
<dbReference type="EMBL" id="ABWL02000006">
    <property type="protein sequence ID" value="EFE09491.1"/>
    <property type="molecule type" value="Genomic_DNA"/>
</dbReference>
<dbReference type="eggNOG" id="COG0451">
    <property type="taxonomic scope" value="Bacteria"/>
</dbReference>
<evidence type="ECO:0000313" key="3">
    <source>
        <dbReference type="Proteomes" id="UP000003880"/>
    </source>
</evidence>
<organism evidence="2 3">
    <name type="scientific">Citrobacter youngae ATCC 29220</name>
    <dbReference type="NCBI Taxonomy" id="500640"/>
    <lineage>
        <taxon>Bacteria</taxon>
        <taxon>Pseudomonadati</taxon>
        <taxon>Pseudomonadota</taxon>
        <taxon>Gammaproteobacteria</taxon>
        <taxon>Enterobacterales</taxon>
        <taxon>Enterobacteriaceae</taxon>
        <taxon>Citrobacter</taxon>
        <taxon>Citrobacter freundii complex</taxon>
    </lineage>
</organism>
<dbReference type="Gene3D" id="3.40.50.720">
    <property type="entry name" value="NAD(P)-binding Rossmann-like Domain"/>
    <property type="match status" value="1"/>
</dbReference>